<dbReference type="GO" id="GO:0003964">
    <property type="term" value="F:RNA-directed DNA polymerase activity"/>
    <property type="evidence" value="ECO:0007669"/>
    <property type="project" value="UniProtKB-KW"/>
</dbReference>
<dbReference type="OrthoDB" id="1304301at2759"/>
<evidence type="ECO:0000313" key="2">
    <source>
        <dbReference type="EMBL" id="KAA3482991.1"/>
    </source>
</evidence>
<dbReference type="SUPFAM" id="SSF56672">
    <property type="entry name" value="DNA/RNA polymerases"/>
    <property type="match status" value="1"/>
</dbReference>
<gene>
    <name evidence="2" type="ORF">EPI10_005195</name>
</gene>
<reference evidence="3" key="1">
    <citation type="journal article" date="2019" name="Plant Biotechnol. J.">
        <title>Genome sequencing of the Australian wild diploid species Gossypium australe highlights disease resistance and delayed gland morphogenesis.</title>
        <authorList>
            <person name="Cai Y."/>
            <person name="Cai X."/>
            <person name="Wang Q."/>
            <person name="Wang P."/>
            <person name="Zhang Y."/>
            <person name="Cai C."/>
            <person name="Xu Y."/>
            <person name="Wang K."/>
            <person name="Zhou Z."/>
            <person name="Wang C."/>
            <person name="Geng S."/>
            <person name="Li B."/>
            <person name="Dong Q."/>
            <person name="Hou Y."/>
            <person name="Wang H."/>
            <person name="Ai P."/>
            <person name="Liu Z."/>
            <person name="Yi F."/>
            <person name="Sun M."/>
            <person name="An G."/>
            <person name="Cheng J."/>
            <person name="Zhang Y."/>
            <person name="Shi Q."/>
            <person name="Xie Y."/>
            <person name="Shi X."/>
            <person name="Chang Y."/>
            <person name="Huang F."/>
            <person name="Chen Y."/>
            <person name="Hong S."/>
            <person name="Mi L."/>
            <person name="Sun Q."/>
            <person name="Zhang L."/>
            <person name="Zhou B."/>
            <person name="Peng R."/>
            <person name="Zhang X."/>
            <person name="Liu F."/>
        </authorList>
    </citation>
    <scope>NUCLEOTIDE SEQUENCE [LARGE SCALE GENOMIC DNA]</scope>
    <source>
        <strain evidence="3">cv. PA1801</strain>
    </source>
</reference>
<keyword evidence="3" id="KW-1185">Reference proteome</keyword>
<proteinExistence type="predicted"/>
<feature type="domain" description="Reverse transcriptase" evidence="1">
    <location>
        <begin position="113"/>
        <end position="203"/>
    </location>
</feature>
<dbReference type="EMBL" id="SMMG02000002">
    <property type="protein sequence ID" value="KAA3482991.1"/>
    <property type="molecule type" value="Genomic_DNA"/>
</dbReference>
<dbReference type="Pfam" id="PF00078">
    <property type="entry name" value="RVT_1"/>
    <property type="match status" value="1"/>
</dbReference>
<keyword evidence="2" id="KW-0808">Transferase</keyword>
<organism evidence="2 3">
    <name type="scientific">Gossypium australe</name>
    <dbReference type="NCBI Taxonomy" id="47621"/>
    <lineage>
        <taxon>Eukaryota</taxon>
        <taxon>Viridiplantae</taxon>
        <taxon>Streptophyta</taxon>
        <taxon>Embryophyta</taxon>
        <taxon>Tracheophyta</taxon>
        <taxon>Spermatophyta</taxon>
        <taxon>Magnoliopsida</taxon>
        <taxon>eudicotyledons</taxon>
        <taxon>Gunneridae</taxon>
        <taxon>Pentapetalae</taxon>
        <taxon>rosids</taxon>
        <taxon>malvids</taxon>
        <taxon>Malvales</taxon>
        <taxon>Malvaceae</taxon>
        <taxon>Malvoideae</taxon>
        <taxon>Gossypium</taxon>
    </lineage>
</organism>
<evidence type="ECO:0000313" key="3">
    <source>
        <dbReference type="Proteomes" id="UP000325315"/>
    </source>
</evidence>
<comment type="caution">
    <text evidence="2">The sequence shown here is derived from an EMBL/GenBank/DDBJ whole genome shotgun (WGS) entry which is preliminary data.</text>
</comment>
<protein>
    <submittedName>
        <fullName evidence="2">Reverse transcriptase</fullName>
    </submittedName>
</protein>
<dbReference type="InterPro" id="IPR000477">
    <property type="entry name" value="RT_dom"/>
</dbReference>
<evidence type="ECO:0000259" key="1">
    <source>
        <dbReference type="Pfam" id="PF00078"/>
    </source>
</evidence>
<dbReference type="CDD" id="cd01650">
    <property type="entry name" value="RT_nLTR_like"/>
    <property type="match status" value="1"/>
</dbReference>
<name>A0A5B6WM82_9ROSI</name>
<dbReference type="AlphaFoldDB" id="A0A5B6WM82"/>
<keyword evidence="2" id="KW-0548">Nucleotidyltransferase</keyword>
<dbReference type="PANTHER" id="PTHR33116">
    <property type="entry name" value="REVERSE TRANSCRIPTASE ZINC-BINDING DOMAIN-CONTAINING PROTEIN-RELATED-RELATED"/>
    <property type="match status" value="1"/>
</dbReference>
<dbReference type="PANTHER" id="PTHR33116:SF70">
    <property type="entry name" value="NON-LTR RETROELEMENT REVERSE TRANSCRIPTASE-LIKE PROTEIN"/>
    <property type="match status" value="1"/>
</dbReference>
<sequence>MAIEFYNALFSKERSSNMTYLEKGLFYKMNKVEFNSLQASITSEEFKKINHTLLVLIPKVENPESLSQFRPINLYTVLYKIMIKTIVNRLKSLMQKWVLSNQSSFVPSRSMTNNIIVLWNGKLFEVFKLSRGIRQGDPISPYIFVLCMEPLAQIINVEALNGKWKHIKLSRDGPSISHIFFVDDLVLFSEASEKLARWKSKLLSIVGRITLAKAILAAIPIYALQSAVIPKGVCHEVEKIIHNFFRGTTKEKRRVHLVKWDNLCKEMKSSGLGLRSLTILTMLFS</sequence>
<keyword evidence="2" id="KW-0695">RNA-directed DNA polymerase</keyword>
<dbReference type="Proteomes" id="UP000325315">
    <property type="component" value="Unassembled WGS sequence"/>
</dbReference>
<dbReference type="InterPro" id="IPR043502">
    <property type="entry name" value="DNA/RNA_pol_sf"/>
</dbReference>
<accession>A0A5B6WM82</accession>